<keyword evidence="1" id="KW-0812">Transmembrane</keyword>
<dbReference type="SUPFAM" id="SSF52540">
    <property type="entry name" value="P-loop containing nucleoside triphosphate hydrolases"/>
    <property type="match status" value="1"/>
</dbReference>
<comment type="caution">
    <text evidence="3">The sequence shown here is derived from an EMBL/GenBank/DDBJ whole genome shotgun (WGS) entry which is preliminary data.</text>
</comment>
<dbReference type="InterPro" id="IPR027417">
    <property type="entry name" value="P-loop_NTPase"/>
</dbReference>
<keyword evidence="1" id="KW-1133">Transmembrane helix</keyword>
<dbReference type="InterPro" id="IPR006073">
    <property type="entry name" value="GTP-bd"/>
</dbReference>
<gene>
    <name evidence="3" type="ORF">PMG25_03920</name>
</gene>
<dbReference type="RefSeq" id="WP_283765601.1">
    <property type="nucleotide sequence ID" value="NZ_JAQOSO010000015.1"/>
</dbReference>
<keyword evidence="4" id="KW-1185">Reference proteome</keyword>
<accession>A0ABT7B237</accession>
<dbReference type="Pfam" id="PF01926">
    <property type="entry name" value="MMR_HSR1"/>
    <property type="match status" value="1"/>
</dbReference>
<proteinExistence type="predicted"/>
<feature type="transmembrane region" description="Helical" evidence="1">
    <location>
        <begin position="465"/>
        <end position="487"/>
    </location>
</feature>
<reference evidence="3 4" key="1">
    <citation type="submission" date="2023-01" db="EMBL/GenBank/DDBJ databases">
        <title>Novel diversity within Roseofilum (Cyanobacteria; Desertifilaceae) from marine benthic mats with descriptions of four novel species.</title>
        <authorList>
            <person name="Wang Y."/>
            <person name="Berthold D.E."/>
            <person name="Hu J."/>
            <person name="Lefler F.W."/>
            <person name="Laughinghouse H.D. IV."/>
        </authorList>
    </citation>
    <scope>NUCLEOTIDE SEQUENCE [LARGE SCALE GENOMIC DNA]</scope>
    <source>
        <strain evidence="3 4">BLCC-M114</strain>
    </source>
</reference>
<keyword evidence="1" id="KW-0472">Membrane</keyword>
<feature type="domain" description="G" evidence="2">
    <location>
        <begin position="57"/>
        <end position="145"/>
    </location>
</feature>
<organism evidence="3 4">
    <name type="scientific">Roseofilum capinflatum BLCC-M114</name>
    <dbReference type="NCBI Taxonomy" id="3022440"/>
    <lineage>
        <taxon>Bacteria</taxon>
        <taxon>Bacillati</taxon>
        <taxon>Cyanobacteriota</taxon>
        <taxon>Cyanophyceae</taxon>
        <taxon>Desertifilales</taxon>
        <taxon>Desertifilaceae</taxon>
        <taxon>Roseofilum</taxon>
        <taxon>Roseofilum capinflatum</taxon>
    </lineage>
</organism>
<evidence type="ECO:0000313" key="3">
    <source>
        <dbReference type="EMBL" id="MDJ1173232.1"/>
    </source>
</evidence>
<dbReference type="EMBL" id="JAQOSO010000015">
    <property type="protein sequence ID" value="MDJ1173232.1"/>
    <property type="molecule type" value="Genomic_DNA"/>
</dbReference>
<dbReference type="Gene3D" id="3.40.50.300">
    <property type="entry name" value="P-loop containing nucleotide triphosphate hydrolases"/>
    <property type="match status" value="1"/>
</dbReference>
<sequence length="628" mass="70014">MSSNSLQKLRVLFYDRPEVLKMLDFRELDLSSLEEAAYLQEQKNRKLYPEPVNFYATGRTGAGKTSLGNALLDPGSGKPPMESHGHQDCTSSIQYFKLQSNLRYFDLPGAGSSEEYENINRASLLVEQLDDEDDEMYPVDEFKVLDFSEYETQGVQEEVITVEQWQSSGNQQFVAADIILYVVAPHMLFTRDDQKYLKQLLKSQKQRSQNPIVIFALNIHRTKEGQIKPTSENLEDARKLITQIYQKFYPNISPPIVEIDSRTGAGINQITEIICQILPSEKIGNMQQALKKELKEYAKKERSYRYREALLHIASRLATVVVDQKLGDQGLINEAYMAVTDYAIRVFREEQAVLEAQQEFDDAINQFAESAKVSRQEAETILVEHQWVQMRDQEVEKTDYVPDIQDVDVQQQIVDYVDSQESRKELVDGGRSPGRIAGGAAVGGLAGLGGFVLGLTGVLATGATVATGGLAAPLAAAVLGGAVTGGVRGTKKRKKEVTVTEDVIKPVVKTITVTEKRLVGMKEVKKTVTEKVPEVMREQREQATGNIKYLQGGYPVVENLLAIGLGIEKADSSVDLKADFASVVNKGRQEVQGILQPYLEQINDFAVNSDRKYAEEKIMGILQAVFLN</sequence>
<evidence type="ECO:0000313" key="4">
    <source>
        <dbReference type="Proteomes" id="UP001235849"/>
    </source>
</evidence>
<evidence type="ECO:0000256" key="1">
    <source>
        <dbReference type="SAM" id="Phobius"/>
    </source>
</evidence>
<protein>
    <submittedName>
        <fullName evidence="3">50S ribosome-binding GTPase</fullName>
    </submittedName>
</protein>
<dbReference type="Proteomes" id="UP001235849">
    <property type="component" value="Unassembled WGS sequence"/>
</dbReference>
<feature type="transmembrane region" description="Helical" evidence="1">
    <location>
        <begin position="436"/>
        <end position="459"/>
    </location>
</feature>
<evidence type="ECO:0000259" key="2">
    <source>
        <dbReference type="Pfam" id="PF01926"/>
    </source>
</evidence>
<name>A0ABT7B237_9CYAN</name>